<organism evidence="1 2">
    <name type="scientific">Wickerhamomyces pijperi</name>
    <name type="common">Yeast</name>
    <name type="synonym">Pichia pijperi</name>
    <dbReference type="NCBI Taxonomy" id="599730"/>
    <lineage>
        <taxon>Eukaryota</taxon>
        <taxon>Fungi</taxon>
        <taxon>Dikarya</taxon>
        <taxon>Ascomycota</taxon>
        <taxon>Saccharomycotina</taxon>
        <taxon>Saccharomycetes</taxon>
        <taxon>Phaffomycetales</taxon>
        <taxon>Wickerhamomycetaceae</taxon>
        <taxon>Wickerhamomyces</taxon>
    </lineage>
</organism>
<dbReference type="EMBL" id="JAEUBG010001443">
    <property type="protein sequence ID" value="KAH3686423.1"/>
    <property type="molecule type" value="Genomic_DNA"/>
</dbReference>
<gene>
    <name evidence="1" type="ORF">WICPIJ_002602</name>
</gene>
<keyword evidence="2" id="KW-1185">Reference proteome</keyword>
<reference evidence="1" key="1">
    <citation type="journal article" date="2021" name="Open Biol.">
        <title>Shared evolutionary footprints suggest mitochondrial oxidative damage underlies multiple complex I losses in fungi.</title>
        <authorList>
            <person name="Schikora-Tamarit M.A."/>
            <person name="Marcet-Houben M."/>
            <person name="Nosek J."/>
            <person name="Gabaldon T."/>
        </authorList>
    </citation>
    <scope>NUCLEOTIDE SEQUENCE</scope>
    <source>
        <strain evidence="1">CBS2887</strain>
    </source>
</reference>
<evidence type="ECO:0000313" key="2">
    <source>
        <dbReference type="Proteomes" id="UP000774326"/>
    </source>
</evidence>
<protein>
    <submittedName>
        <fullName evidence="1">Uncharacterized protein</fullName>
    </submittedName>
</protein>
<reference evidence="1" key="2">
    <citation type="submission" date="2021-01" db="EMBL/GenBank/DDBJ databases">
        <authorList>
            <person name="Schikora-Tamarit M.A."/>
        </authorList>
    </citation>
    <scope>NUCLEOTIDE SEQUENCE</scope>
    <source>
        <strain evidence="1">CBS2887</strain>
    </source>
</reference>
<dbReference type="AlphaFoldDB" id="A0A9P8Q8V1"/>
<proteinExistence type="predicted"/>
<accession>A0A9P8Q8V1</accession>
<evidence type="ECO:0000313" key="1">
    <source>
        <dbReference type="EMBL" id="KAH3686423.1"/>
    </source>
</evidence>
<comment type="caution">
    <text evidence="1">The sequence shown here is derived from an EMBL/GenBank/DDBJ whole genome shotgun (WGS) entry which is preliminary data.</text>
</comment>
<sequence length="110" mass="11851">MIKVTPSPTLDPSFAAWLVWSTKVKTNPTYWNDKLTRAFQIKLIIFPTGSPSMKISSPSPPGFPCGFNIVDSQYGGDVSDEASMYVGGRSEVCAGCKSGLALKLLNTPSF</sequence>
<name>A0A9P8Q8V1_WICPI</name>
<dbReference type="Proteomes" id="UP000774326">
    <property type="component" value="Unassembled WGS sequence"/>
</dbReference>